<protein>
    <submittedName>
        <fullName evidence="1">Primosomal replication protein N</fullName>
    </submittedName>
</protein>
<sequence length="149" mass="16448">MVSTTQRTTAQDTSQATDHDTNHLCIVATIAEIAQLRYSPAGVPILGCTLAHESVNKEDGVQRVVRLVLRAVCFGCVAERLAQQDLGTCWSFRGFLFSPRSGRVVYQIQDFLAFPQLSEQEGAHHGWTEAVTHEKSAPQTRCPEFAFPS</sequence>
<dbReference type="InterPro" id="IPR023646">
    <property type="entry name" value="Prisomal_replication_PriB"/>
</dbReference>
<dbReference type="RefSeq" id="WP_022771216.1">
    <property type="nucleotide sequence ID" value="NC_022576.1"/>
</dbReference>
<dbReference type="EMBL" id="CP004885">
    <property type="protein sequence ID" value="AGX86395.1"/>
    <property type="molecule type" value="Genomic_DNA"/>
</dbReference>
<gene>
    <name evidence="1" type="primary">priB</name>
    <name evidence="1" type="ORF">Cenrod_0269</name>
</gene>
<dbReference type="OrthoDB" id="5296916at2"/>
<dbReference type="Proteomes" id="UP000017184">
    <property type="component" value="Chromosome"/>
</dbReference>
<keyword evidence="2" id="KW-1185">Reference proteome</keyword>
<dbReference type="Pfam" id="PF22657">
    <property type="entry name" value="SSB_1"/>
    <property type="match status" value="1"/>
</dbReference>
<dbReference type="InterPro" id="IPR012340">
    <property type="entry name" value="NA-bd_OB-fold"/>
</dbReference>
<dbReference type="GO" id="GO:0003697">
    <property type="term" value="F:single-stranded DNA binding"/>
    <property type="evidence" value="ECO:0007669"/>
    <property type="project" value="InterPro"/>
</dbReference>
<dbReference type="GO" id="GO:0006260">
    <property type="term" value="P:DNA replication"/>
    <property type="evidence" value="ECO:0007669"/>
    <property type="project" value="InterPro"/>
</dbReference>
<dbReference type="NCBIfam" id="TIGR04418">
    <property type="entry name" value="PriB_gamma"/>
    <property type="match status" value="1"/>
</dbReference>
<dbReference type="GO" id="GO:0030894">
    <property type="term" value="C:replisome"/>
    <property type="evidence" value="ECO:0007669"/>
    <property type="project" value="InterPro"/>
</dbReference>
<reference evidence="1 2" key="1">
    <citation type="journal article" date="2013" name="Genome Biol.">
        <title>Genomic analysis reveals key aspects of prokaryotic symbiosis in the phototrophic consortium "Chlorochromatium aggregatum".</title>
        <authorList>
            <person name="Liu Z."/>
            <person name="Muller J."/>
            <person name="Li T."/>
            <person name="Alvey R.M."/>
            <person name="Vogl K."/>
            <person name="Frigaard N.U."/>
            <person name="Rockwell N.C."/>
            <person name="Boyd E.S."/>
            <person name="Tomsho L.P."/>
            <person name="Schuster S.C."/>
            <person name="Henke P."/>
            <person name="Rohde M."/>
            <person name="Overmann J."/>
            <person name="Bryant D.A."/>
        </authorList>
    </citation>
    <scope>NUCLEOTIDE SEQUENCE [LARGE SCALE GENOMIC DNA]</scope>
    <source>
        <strain evidence="1">CR</strain>
    </source>
</reference>
<dbReference type="HOGENOM" id="CLU_1746317_0_0_4"/>
<dbReference type="SUPFAM" id="SSF50249">
    <property type="entry name" value="Nucleic acid-binding proteins"/>
    <property type="match status" value="1"/>
</dbReference>
<dbReference type="Gene3D" id="2.40.50.140">
    <property type="entry name" value="Nucleic acid-binding proteins"/>
    <property type="match status" value="1"/>
</dbReference>
<dbReference type="KEGG" id="cbx:Cenrod_0269"/>
<evidence type="ECO:0000313" key="1">
    <source>
        <dbReference type="EMBL" id="AGX86395.1"/>
    </source>
</evidence>
<organism evidence="1 2">
    <name type="scientific">Candidatus Symbiobacter mobilis CR</name>
    <dbReference type="NCBI Taxonomy" id="946483"/>
    <lineage>
        <taxon>Bacteria</taxon>
        <taxon>Pseudomonadati</taxon>
        <taxon>Pseudomonadota</taxon>
        <taxon>Betaproteobacteria</taxon>
        <taxon>Burkholderiales</taxon>
        <taxon>Comamonadaceae</taxon>
    </lineage>
</organism>
<dbReference type="STRING" id="946483.Cenrod_0269"/>
<name>U5N567_9BURK</name>
<accession>U5N567</accession>
<evidence type="ECO:0000313" key="2">
    <source>
        <dbReference type="Proteomes" id="UP000017184"/>
    </source>
</evidence>
<dbReference type="eggNOG" id="COG2965">
    <property type="taxonomic scope" value="Bacteria"/>
</dbReference>
<dbReference type="AlphaFoldDB" id="U5N567"/>
<proteinExistence type="predicted"/>